<organism evidence="5 6">
    <name type="scientific">Herbiconiux moechotypicola</name>
    <dbReference type="NCBI Taxonomy" id="637393"/>
    <lineage>
        <taxon>Bacteria</taxon>
        <taxon>Bacillati</taxon>
        <taxon>Actinomycetota</taxon>
        <taxon>Actinomycetes</taxon>
        <taxon>Micrococcales</taxon>
        <taxon>Microbacteriaceae</taxon>
        <taxon>Herbiconiux</taxon>
    </lineage>
</organism>
<proteinExistence type="inferred from homology"/>
<dbReference type="SUPFAM" id="SSF110738">
    <property type="entry name" value="Glycerate kinase I"/>
    <property type="match status" value="1"/>
</dbReference>
<evidence type="ECO:0000313" key="6">
    <source>
        <dbReference type="Proteomes" id="UP001500929"/>
    </source>
</evidence>
<keyword evidence="3 4" id="KW-0418">Kinase</keyword>
<comment type="caution">
    <text evidence="5">The sequence shown here is derived from an EMBL/GenBank/DDBJ whole genome shotgun (WGS) entry which is preliminary data.</text>
</comment>
<dbReference type="PANTHER" id="PTHR21599">
    <property type="entry name" value="GLYCERATE KINASE"/>
    <property type="match status" value="1"/>
</dbReference>
<gene>
    <name evidence="5" type="ORF">GCM10009851_25340</name>
</gene>
<evidence type="ECO:0000256" key="1">
    <source>
        <dbReference type="ARBA" id="ARBA00006284"/>
    </source>
</evidence>
<dbReference type="InterPro" id="IPR004381">
    <property type="entry name" value="Glycerate_kinase"/>
</dbReference>
<dbReference type="PIRSF" id="PIRSF006078">
    <property type="entry name" value="GlxK"/>
    <property type="match status" value="1"/>
</dbReference>
<reference evidence="6" key="1">
    <citation type="journal article" date="2019" name="Int. J. Syst. Evol. Microbiol.">
        <title>The Global Catalogue of Microorganisms (GCM) 10K type strain sequencing project: providing services to taxonomists for standard genome sequencing and annotation.</title>
        <authorList>
            <consortium name="The Broad Institute Genomics Platform"/>
            <consortium name="The Broad Institute Genome Sequencing Center for Infectious Disease"/>
            <person name="Wu L."/>
            <person name="Ma J."/>
        </authorList>
    </citation>
    <scope>NUCLEOTIDE SEQUENCE [LARGE SCALE GENOMIC DNA]</scope>
    <source>
        <strain evidence="6">JCM 16117</strain>
    </source>
</reference>
<keyword evidence="2 4" id="KW-0808">Transferase</keyword>
<dbReference type="Pfam" id="PF02595">
    <property type="entry name" value="Gly_kinase"/>
    <property type="match status" value="1"/>
</dbReference>
<dbReference type="PANTHER" id="PTHR21599:SF0">
    <property type="entry name" value="GLYCERATE KINASE"/>
    <property type="match status" value="1"/>
</dbReference>
<evidence type="ECO:0000313" key="5">
    <source>
        <dbReference type="EMBL" id="GAA2239045.1"/>
    </source>
</evidence>
<comment type="similarity">
    <text evidence="1 4">Belongs to the glycerate kinase type-1 family.</text>
</comment>
<dbReference type="InterPro" id="IPR036129">
    <property type="entry name" value="Glycerate_kinase_sf"/>
</dbReference>
<dbReference type="NCBIfam" id="TIGR00045">
    <property type="entry name" value="glycerate kinase"/>
    <property type="match status" value="1"/>
</dbReference>
<dbReference type="Proteomes" id="UP001500929">
    <property type="component" value="Unassembled WGS sequence"/>
</dbReference>
<evidence type="ECO:0000256" key="3">
    <source>
        <dbReference type="ARBA" id="ARBA00022777"/>
    </source>
</evidence>
<evidence type="ECO:0000256" key="2">
    <source>
        <dbReference type="ARBA" id="ARBA00022679"/>
    </source>
</evidence>
<protein>
    <submittedName>
        <fullName evidence="5">Glycerate kinase</fullName>
    </submittedName>
</protein>
<sequence>MSARVVFAPDSFKGTISAAEAAECLAEGWRSVRPHDEVVLAPMADGGEGVLDAVERSVPGSERRPVTVTAPDDRVVESSWLLLPAAAGEEGPTGVIELASTSGITMLPRLRPLEAHTLGFGQAVRAALDAGVHRLVLAIGGSASTDGGAGLLAELGARLLRADGTPAVPGNAGLGEIARVDLSRMRSLPAGGAVVLGDVTNPLLGRDGAVAVFGPQKGIGVSMAAPAEARLAHFAGVLQTACGTDPEVPGTGAAGGTGFALLAWGAGLQSGAEAVAEVIGLARAVQGADAVVTGEGRYDGQSESGKVPSQVRSTARSAGASALLVAGAFGAEPQGFDDAVSLVELATSSEGEDAGGELPEAGAAAAMADPHRWLRTAGAVLAERFADR</sequence>
<accession>A0ABP5QL57</accession>
<dbReference type="RefSeq" id="WP_259480901.1">
    <property type="nucleotide sequence ID" value="NZ_BAAAQY010000007.1"/>
</dbReference>
<keyword evidence="6" id="KW-1185">Reference proteome</keyword>
<evidence type="ECO:0000256" key="4">
    <source>
        <dbReference type="PIRNR" id="PIRNR006078"/>
    </source>
</evidence>
<dbReference type="InterPro" id="IPR018193">
    <property type="entry name" value="Glyc_kinase_flavodox-like_fold"/>
</dbReference>
<name>A0ABP5QL57_9MICO</name>
<dbReference type="InterPro" id="IPR018197">
    <property type="entry name" value="Glycerate_kinase_RE-like"/>
</dbReference>
<dbReference type="GO" id="GO:0016301">
    <property type="term" value="F:kinase activity"/>
    <property type="evidence" value="ECO:0007669"/>
    <property type="project" value="UniProtKB-KW"/>
</dbReference>
<dbReference type="Gene3D" id="3.40.50.10350">
    <property type="entry name" value="Glycerate kinase, domain 1"/>
    <property type="match status" value="1"/>
</dbReference>
<dbReference type="EMBL" id="BAAAQY010000007">
    <property type="protein sequence ID" value="GAA2239045.1"/>
    <property type="molecule type" value="Genomic_DNA"/>
</dbReference>
<dbReference type="Gene3D" id="3.90.1510.10">
    <property type="entry name" value="Glycerate kinase, domain 2"/>
    <property type="match status" value="1"/>
</dbReference>